<evidence type="ECO:0000256" key="4">
    <source>
        <dbReference type="ARBA" id="ARBA00022989"/>
    </source>
</evidence>
<dbReference type="PANTHER" id="PTHR31566:SF0">
    <property type="entry name" value="CYTOCHROME C BIOGENESIS PROTEIN CCS1, CHLOROPLASTIC"/>
    <property type="match status" value="1"/>
</dbReference>
<dbReference type="EMBL" id="JAQIZT010000009">
    <property type="protein sequence ID" value="KAJ6985468.1"/>
    <property type="molecule type" value="Genomic_DNA"/>
</dbReference>
<keyword evidence="9" id="KW-1185">Reference proteome</keyword>
<dbReference type="InterPro" id="IPR023494">
    <property type="entry name" value="Cyt_c_bgen_Ccs1/CcsB/ResB"/>
</dbReference>
<keyword evidence="3" id="KW-0201">Cytochrome c-type biogenesis</keyword>
<keyword evidence="5 6" id="KW-0472">Membrane</keyword>
<evidence type="ECO:0000256" key="2">
    <source>
        <dbReference type="ARBA" id="ARBA00022692"/>
    </source>
</evidence>
<feature type="transmembrane region" description="Helical" evidence="6">
    <location>
        <begin position="282"/>
        <end position="303"/>
    </location>
</feature>
<comment type="caution">
    <text evidence="8">The sequence shown here is derived from an EMBL/GenBank/DDBJ whole genome shotgun (WGS) entry which is preliminary data.</text>
</comment>
<feature type="transmembrane region" description="Helical" evidence="6">
    <location>
        <begin position="120"/>
        <end position="150"/>
    </location>
</feature>
<sequence>MDILNPTKPLSSSLFNTHFRRPTLLLNSKILKLKPQTHTLYSNNNKRSRLSVTIVTCSKLKTSKEIKEKDKNASGKILLSNSAPPVLSEESGGGGGNGEKVPVKTGTGALGFLKRLPRKVLAVLSNLPLAIGEMFSIAVLMALGVCNFYAGTLIDQGEAPEFYFQKFPEENPLLGFFTWKWVLTLGFDHMYSSPVFLGMLALLGVSLMACTYTTQIPLAKVARRWNYLHSADAIRKQEFSDNLPKASVQDLGVILMGAGYEVFLKGPSLYAFKGLAGRFSPIGVHLAMLLIMGGATLSATGSFRGSVTVPQGLNFVVGDVLGPSGFLSTPTEAFNTEVHVNRFYMDYYDGGDIKQFHTDLSLFDLNGKEVMRKTISVNDPLRYGGITMYQTDWSISALQVRKDDEGPFNLAMAPLKISGDNKLYGTFLPVGDVNSPNVKGISMLARDLQSIVLYDQEGKFVGVRRPNSKLPIDIDGMQIIIEDAIGSSGLELKTDPGVPVVYAGFGALMLTTCLSYLSHSQLIANVCVHFVSYSGKSKIWALQDGTAVIVGGKTNRAKAEFQYEINLLLDKVPEIVESSLSKQSDVASG</sequence>
<accession>A0AAD6MH68</accession>
<reference evidence="8" key="1">
    <citation type="journal article" date="2023" name="Mol. Ecol. Resour.">
        <title>Chromosome-level genome assembly of a triploid poplar Populus alba 'Berolinensis'.</title>
        <authorList>
            <person name="Chen S."/>
            <person name="Yu Y."/>
            <person name="Wang X."/>
            <person name="Wang S."/>
            <person name="Zhang T."/>
            <person name="Zhou Y."/>
            <person name="He R."/>
            <person name="Meng N."/>
            <person name="Wang Y."/>
            <person name="Liu W."/>
            <person name="Liu Z."/>
            <person name="Liu J."/>
            <person name="Guo Q."/>
            <person name="Huang H."/>
            <person name="Sederoff R.R."/>
            <person name="Wang G."/>
            <person name="Qu G."/>
            <person name="Chen S."/>
        </authorList>
    </citation>
    <scope>NUCLEOTIDE SEQUENCE</scope>
    <source>
        <strain evidence="8">SC-2020</strain>
    </source>
</reference>
<evidence type="ECO:0000256" key="6">
    <source>
        <dbReference type="SAM" id="Phobius"/>
    </source>
</evidence>
<keyword evidence="2 6" id="KW-0812">Transmembrane</keyword>
<evidence type="ECO:0000313" key="8">
    <source>
        <dbReference type="EMBL" id="KAJ6985468.1"/>
    </source>
</evidence>
<dbReference type="GO" id="GO:0016020">
    <property type="term" value="C:membrane"/>
    <property type="evidence" value="ECO:0007669"/>
    <property type="project" value="UniProtKB-SubCell"/>
</dbReference>
<dbReference type="InterPro" id="IPR007816">
    <property type="entry name" value="ResB-like_domain"/>
</dbReference>
<dbReference type="GO" id="GO:0017004">
    <property type="term" value="P:cytochrome complex assembly"/>
    <property type="evidence" value="ECO:0007669"/>
    <property type="project" value="UniProtKB-KW"/>
</dbReference>
<dbReference type="PANTHER" id="PTHR31566">
    <property type="entry name" value="CYTOCHROME C BIOGENESIS PROTEIN CCS1, CHLOROPLASTIC"/>
    <property type="match status" value="1"/>
</dbReference>
<organism evidence="8 9">
    <name type="scientific">Populus alba x Populus x berolinensis</name>
    <dbReference type="NCBI Taxonomy" id="444605"/>
    <lineage>
        <taxon>Eukaryota</taxon>
        <taxon>Viridiplantae</taxon>
        <taxon>Streptophyta</taxon>
        <taxon>Embryophyta</taxon>
        <taxon>Tracheophyta</taxon>
        <taxon>Spermatophyta</taxon>
        <taxon>Magnoliopsida</taxon>
        <taxon>eudicotyledons</taxon>
        <taxon>Gunneridae</taxon>
        <taxon>Pentapetalae</taxon>
        <taxon>rosids</taxon>
        <taxon>fabids</taxon>
        <taxon>Malpighiales</taxon>
        <taxon>Salicaceae</taxon>
        <taxon>Saliceae</taxon>
        <taxon>Populus</taxon>
    </lineage>
</organism>
<proteinExistence type="inferred from homology"/>
<comment type="subcellular location">
    <subcellularLocation>
        <location evidence="1">Membrane</location>
        <topology evidence="1">Multi-pass membrane protein</topology>
    </subcellularLocation>
</comment>
<dbReference type="HAMAP" id="MF_01392">
    <property type="entry name" value="CytC_Ccs1"/>
    <property type="match status" value="1"/>
</dbReference>
<dbReference type="Proteomes" id="UP001164929">
    <property type="component" value="Chromosome 9"/>
</dbReference>
<feature type="transmembrane region" description="Helical" evidence="6">
    <location>
        <begin position="195"/>
        <end position="214"/>
    </location>
</feature>
<evidence type="ECO:0000256" key="5">
    <source>
        <dbReference type="ARBA" id="ARBA00023136"/>
    </source>
</evidence>
<dbReference type="AlphaFoldDB" id="A0AAD6MH68"/>
<feature type="domain" description="ResB-like" evidence="7">
    <location>
        <begin position="137"/>
        <end position="400"/>
    </location>
</feature>
<feature type="domain" description="ResB-like" evidence="7">
    <location>
        <begin position="459"/>
        <end position="565"/>
    </location>
</feature>
<dbReference type="Pfam" id="PF05140">
    <property type="entry name" value="ResB"/>
    <property type="match status" value="2"/>
</dbReference>
<evidence type="ECO:0000256" key="3">
    <source>
        <dbReference type="ARBA" id="ARBA00022748"/>
    </source>
</evidence>
<name>A0AAD6MH68_9ROSI</name>
<evidence type="ECO:0000313" key="9">
    <source>
        <dbReference type="Proteomes" id="UP001164929"/>
    </source>
</evidence>
<protein>
    <recommendedName>
        <fullName evidence="7">ResB-like domain-containing protein</fullName>
    </recommendedName>
</protein>
<keyword evidence="4 6" id="KW-1133">Transmembrane helix</keyword>
<gene>
    <name evidence="8" type="ORF">NC653_023421</name>
</gene>
<evidence type="ECO:0000259" key="7">
    <source>
        <dbReference type="Pfam" id="PF05140"/>
    </source>
</evidence>
<evidence type="ECO:0000256" key="1">
    <source>
        <dbReference type="ARBA" id="ARBA00004141"/>
    </source>
</evidence>